<evidence type="ECO:0000313" key="1">
    <source>
        <dbReference type="EMBL" id="MCD7458083.1"/>
    </source>
</evidence>
<proteinExistence type="predicted"/>
<accession>A0ABS8SH20</accession>
<comment type="caution">
    <text evidence="1">The sequence shown here is derived from an EMBL/GenBank/DDBJ whole genome shotgun (WGS) entry which is preliminary data.</text>
</comment>
<keyword evidence="2" id="KW-1185">Reference proteome</keyword>
<organism evidence="1 2">
    <name type="scientific">Datura stramonium</name>
    <name type="common">Jimsonweed</name>
    <name type="synonym">Common thornapple</name>
    <dbReference type="NCBI Taxonomy" id="4076"/>
    <lineage>
        <taxon>Eukaryota</taxon>
        <taxon>Viridiplantae</taxon>
        <taxon>Streptophyta</taxon>
        <taxon>Embryophyta</taxon>
        <taxon>Tracheophyta</taxon>
        <taxon>Spermatophyta</taxon>
        <taxon>Magnoliopsida</taxon>
        <taxon>eudicotyledons</taxon>
        <taxon>Gunneridae</taxon>
        <taxon>Pentapetalae</taxon>
        <taxon>asterids</taxon>
        <taxon>lamiids</taxon>
        <taxon>Solanales</taxon>
        <taxon>Solanaceae</taxon>
        <taxon>Solanoideae</taxon>
        <taxon>Datureae</taxon>
        <taxon>Datura</taxon>
    </lineage>
</organism>
<reference evidence="1 2" key="1">
    <citation type="journal article" date="2021" name="BMC Genomics">
        <title>Datura genome reveals duplications of psychoactive alkaloid biosynthetic genes and high mutation rate following tissue culture.</title>
        <authorList>
            <person name="Rajewski A."/>
            <person name="Carter-House D."/>
            <person name="Stajich J."/>
            <person name="Litt A."/>
        </authorList>
    </citation>
    <scope>NUCLEOTIDE SEQUENCE [LARGE SCALE GENOMIC DNA]</scope>
    <source>
        <strain evidence="1">AR-01</strain>
    </source>
</reference>
<gene>
    <name evidence="1" type="ORF">HAX54_037105</name>
</gene>
<evidence type="ECO:0000313" key="2">
    <source>
        <dbReference type="Proteomes" id="UP000823775"/>
    </source>
</evidence>
<name>A0ABS8SH20_DATST</name>
<dbReference type="Proteomes" id="UP000823775">
    <property type="component" value="Unassembled WGS sequence"/>
</dbReference>
<sequence>MKMRIELATPKSDHVAGMALNIPVNDSNNAASCLPRRLRRRLLETKSPSTISAQDIENKLKDAELRYLVRWLYFPQFYVLLSSKARPKLRSSTCSLSQDGELRKQLEAKLLAAEKKRLSILAKVQKRLAR</sequence>
<dbReference type="EMBL" id="JACEIK010000494">
    <property type="protein sequence ID" value="MCD7458083.1"/>
    <property type="molecule type" value="Genomic_DNA"/>
</dbReference>
<protein>
    <submittedName>
        <fullName evidence="1">Uncharacterized protein</fullName>
    </submittedName>
</protein>